<name>A0A0E9S3V9_ANGAN</name>
<organism evidence="1">
    <name type="scientific">Anguilla anguilla</name>
    <name type="common">European freshwater eel</name>
    <name type="synonym">Muraena anguilla</name>
    <dbReference type="NCBI Taxonomy" id="7936"/>
    <lineage>
        <taxon>Eukaryota</taxon>
        <taxon>Metazoa</taxon>
        <taxon>Chordata</taxon>
        <taxon>Craniata</taxon>
        <taxon>Vertebrata</taxon>
        <taxon>Euteleostomi</taxon>
        <taxon>Actinopterygii</taxon>
        <taxon>Neopterygii</taxon>
        <taxon>Teleostei</taxon>
        <taxon>Anguilliformes</taxon>
        <taxon>Anguillidae</taxon>
        <taxon>Anguilla</taxon>
    </lineage>
</organism>
<dbReference type="EMBL" id="GBXM01072690">
    <property type="protein sequence ID" value="JAH35887.1"/>
    <property type="molecule type" value="Transcribed_RNA"/>
</dbReference>
<dbReference type="AlphaFoldDB" id="A0A0E9S3V9"/>
<protein>
    <submittedName>
        <fullName evidence="1">Uncharacterized protein</fullName>
    </submittedName>
</protein>
<proteinExistence type="predicted"/>
<reference evidence="1" key="1">
    <citation type="submission" date="2014-11" db="EMBL/GenBank/DDBJ databases">
        <authorList>
            <person name="Amaro Gonzalez C."/>
        </authorList>
    </citation>
    <scope>NUCLEOTIDE SEQUENCE</scope>
</reference>
<evidence type="ECO:0000313" key="1">
    <source>
        <dbReference type="EMBL" id="JAH35887.1"/>
    </source>
</evidence>
<accession>A0A0E9S3V9</accession>
<sequence>MLFGFVMWFPQQWSEYLSYFERFGDCGWLALLL</sequence>
<reference evidence="1" key="2">
    <citation type="journal article" date="2015" name="Fish Shellfish Immunol.">
        <title>Early steps in the European eel (Anguilla anguilla)-Vibrio vulnificus interaction in the gills: Role of the RtxA13 toxin.</title>
        <authorList>
            <person name="Callol A."/>
            <person name="Pajuelo D."/>
            <person name="Ebbesson L."/>
            <person name="Teles M."/>
            <person name="MacKenzie S."/>
            <person name="Amaro C."/>
        </authorList>
    </citation>
    <scope>NUCLEOTIDE SEQUENCE</scope>
</reference>